<dbReference type="STRING" id="104452.A0A0L7LH36"/>
<evidence type="ECO:0000256" key="4">
    <source>
        <dbReference type="ARBA" id="ARBA00022771"/>
    </source>
</evidence>
<comment type="subcellular location">
    <subcellularLocation>
        <location evidence="1">Nucleus</location>
    </subcellularLocation>
</comment>
<dbReference type="PROSITE" id="PS00028">
    <property type="entry name" value="ZINC_FINGER_C2H2_1"/>
    <property type="match status" value="7"/>
</dbReference>
<dbReference type="InterPro" id="IPR036236">
    <property type="entry name" value="Znf_C2H2_sf"/>
</dbReference>
<evidence type="ECO:0000256" key="1">
    <source>
        <dbReference type="ARBA" id="ARBA00004123"/>
    </source>
</evidence>
<dbReference type="InterPro" id="IPR050888">
    <property type="entry name" value="ZnF_C2H2-type_TF"/>
</dbReference>
<feature type="domain" description="C2H2-type" evidence="12">
    <location>
        <begin position="749"/>
        <end position="771"/>
    </location>
</feature>
<dbReference type="EMBL" id="JTDY01001141">
    <property type="protein sequence ID" value="KOB74752.1"/>
    <property type="molecule type" value="Genomic_DNA"/>
</dbReference>
<evidence type="ECO:0000256" key="9">
    <source>
        <dbReference type="ARBA" id="ARBA00023242"/>
    </source>
</evidence>
<dbReference type="SUPFAM" id="SSF57667">
    <property type="entry name" value="beta-beta-alpha zinc fingers"/>
    <property type="match status" value="3"/>
</dbReference>
<gene>
    <name evidence="13" type="ORF">OBRU01_08625</name>
</gene>
<keyword evidence="14" id="KW-1185">Reference proteome</keyword>
<evidence type="ECO:0000313" key="13">
    <source>
        <dbReference type="EMBL" id="KOB74752.1"/>
    </source>
</evidence>
<feature type="domain" description="C2H2-type" evidence="12">
    <location>
        <begin position="776"/>
        <end position="803"/>
    </location>
</feature>
<feature type="region of interest" description="Disordered" evidence="11">
    <location>
        <begin position="604"/>
        <end position="639"/>
    </location>
</feature>
<dbReference type="Gene3D" id="3.30.160.60">
    <property type="entry name" value="Classic Zinc Finger"/>
    <property type="match status" value="4"/>
</dbReference>
<evidence type="ECO:0000256" key="2">
    <source>
        <dbReference type="ARBA" id="ARBA00022723"/>
    </source>
</evidence>
<feature type="non-terminal residue" evidence="13">
    <location>
        <position position="906"/>
    </location>
</feature>
<evidence type="ECO:0000256" key="3">
    <source>
        <dbReference type="ARBA" id="ARBA00022737"/>
    </source>
</evidence>
<evidence type="ECO:0000256" key="6">
    <source>
        <dbReference type="ARBA" id="ARBA00023015"/>
    </source>
</evidence>
<organism evidence="13 14">
    <name type="scientific">Operophtera brumata</name>
    <name type="common">Winter moth</name>
    <name type="synonym">Phalaena brumata</name>
    <dbReference type="NCBI Taxonomy" id="104452"/>
    <lineage>
        <taxon>Eukaryota</taxon>
        <taxon>Metazoa</taxon>
        <taxon>Ecdysozoa</taxon>
        <taxon>Arthropoda</taxon>
        <taxon>Hexapoda</taxon>
        <taxon>Insecta</taxon>
        <taxon>Pterygota</taxon>
        <taxon>Neoptera</taxon>
        <taxon>Endopterygota</taxon>
        <taxon>Lepidoptera</taxon>
        <taxon>Glossata</taxon>
        <taxon>Ditrysia</taxon>
        <taxon>Geometroidea</taxon>
        <taxon>Geometridae</taxon>
        <taxon>Larentiinae</taxon>
        <taxon>Operophtera</taxon>
    </lineage>
</organism>
<dbReference type="PROSITE" id="PS50157">
    <property type="entry name" value="ZINC_FINGER_C2H2_2"/>
    <property type="match status" value="5"/>
</dbReference>
<keyword evidence="6" id="KW-0805">Transcription regulation</keyword>
<proteinExistence type="predicted"/>
<comment type="caution">
    <text evidence="13">The sequence shown here is derived from an EMBL/GenBank/DDBJ whole genome shotgun (WGS) entry which is preliminary data.</text>
</comment>
<dbReference type="PANTHER" id="PTHR24406">
    <property type="entry name" value="TRANSCRIPTIONAL REPRESSOR CTCFL-RELATED"/>
    <property type="match status" value="1"/>
</dbReference>
<evidence type="ECO:0000256" key="10">
    <source>
        <dbReference type="PROSITE-ProRule" id="PRU00042"/>
    </source>
</evidence>
<evidence type="ECO:0000256" key="5">
    <source>
        <dbReference type="ARBA" id="ARBA00022833"/>
    </source>
</evidence>
<dbReference type="AlphaFoldDB" id="A0A0L7LH36"/>
<keyword evidence="7" id="KW-0238">DNA-binding</keyword>
<accession>A0A0L7LH36</accession>
<feature type="domain" description="C2H2-type" evidence="12">
    <location>
        <begin position="804"/>
        <end position="832"/>
    </location>
</feature>
<dbReference type="SMART" id="SM00355">
    <property type="entry name" value="ZnF_C2H2"/>
    <property type="match status" value="10"/>
</dbReference>
<evidence type="ECO:0000256" key="8">
    <source>
        <dbReference type="ARBA" id="ARBA00023163"/>
    </source>
</evidence>
<dbReference type="FunFam" id="3.30.160.60:FF:000325">
    <property type="entry name" value="ZFP90 zinc finger protein"/>
    <property type="match status" value="1"/>
</dbReference>
<evidence type="ECO:0000259" key="12">
    <source>
        <dbReference type="PROSITE" id="PS50157"/>
    </source>
</evidence>
<sequence length="906" mass="104097">MDSGNVVIDSEMAYPILFIPKKCTTLETNCELTDNVYIDVNITSPDTEGNDTSIYSGFCNIKLVDSYDVNLNQVESPDSSTGEPDLEQMPVILSDPNQYQPYNQSRVWIDPSRSPYVYNDYEPANQEQYSIRESAGLITVEQHNTYITQNVYNCKESNDLSHKEATQQSYVKDYEYKRYKKVQETVATAPMDTNMSYYEEDEFECGVYLSQPASRQRKTIMFLGHDSNSGQTIQNISYNDPFVTFNALKQLMSSDMQPASKQRKTIMFLGHDSNSGQTMQNISYNDPFVTFNALKQLMSSDMQPASKQRKTIMFLGHDSNSGQTIQNISYYDPFVTFNALKQLMSSDMQPASKQRKTIMFLGHDSNSGKTMQNISYNDPFVTCTEMEVDNEVVIGKFQRAETADVVGHAARVQAEEDHYVPRPRLQLRADHPEHILQLPIFDQISAFRLHMVGSHTTYSITAPPEPNLSFTCTDCGKNLKNQTKFEIHCMGHGDPDLECAKCRKVFASKFSLRIHMKIHKRKYQCSCCIRSFASLDELTAHLKKMHCKYMCQDENCSCIGGKTTNLNDHHIHKAEFNELEDVDDPEHVEGADLKPDVEDLIESSRLEKNQGIAGPSRDLSRSNENIAGLNEGPSKSNRDFVRSSLDLARSGEDLTPRVGDNEGERIRKADSVIAKVISNKIFLLSSKKASRGRCLCLKRFDRIDDLKRHLIEHVIRSTLAKTPVCQTEVFSKVDKYKAHLREHAKLTIYKCTFCDKSFSDSSNFSKHKKIHGVSYFQCDLCYRKFNSKKMITQHIDHHNKTTPVQCAYCHRTFHFQSMLNKHIRSMHKTQEGSKCHCRFCDVAFNSLKDKWNHEWEVHNVRSRIIDCLICGSQFRKYAELKRHCLNEHEMDIQPAKKMTKKRRMKR</sequence>
<dbReference type="Proteomes" id="UP000037510">
    <property type="component" value="Unassembled WGS sequence"/>
</dbReference>
<dbReference type="Pfam" id="PF00096">
    <property type="entry name" value="zf-C2H2"/>
    <property type="match status" value="3"/>
</dbReference>
<evidence type="ECO:0000256" key="7">
    <source>
        <dbReference type="ARBA" id="ARBA00023125"/>
    </source>
</evidence>
<dbReference type="InterPro" id="IPR013087">
    <property type="entry name" value="Znf_C2H2_type"/>
</dbReference>
<name>A0A0L7LH36_OPEBR</name>
<keyword evidence="8" id="KW-0804">Transcription</keyword>
<reference evidence="13 14" key="1">
    <citation type="journal article" date="2015" name="Genome Biol. Evol.">
        <title>The genome of winter moth (Operophtera brumata) provides a genomic perspective on sexual dimorphism and phenology.</title>
        <authorList>
            <person name="Derks M.F."/>
            <person name="Smit S."/>
            <person name="Salis L."/>
            <person name="Schijlen E."/>
            <person name="Bossers A."/>
            <person name="Mateman C."/>
            <person name="Pijl A.S."/>
            <person name="de Ridder D."/>
            <person name="Groenen M.A."/>
            <person name="Visser M.E."/>
            <person name="Megens H.J."/>
        </authorList>
    </citation>
    <scope>NUCLEOTIDE SEQUENCE [LARGE SCALE GENOMIC DNA]</scope>
    <source>
        <strain evidence="13">WM2013NL</strain>
        <tissue evidence="13">Head and thorax</tissue>
    </source>
</reference>
<keyword evidence="4 10" id="KW-0863">Zinc-finger</keyword>
<evidence type="ECO:0000256" key="11">
    <source>
        <dbReference type="SAM" id="MobiDB-lite"/>
    </source>
</evidence>
<evidence type="ECO:0000313" key="14">
    <source>
        <dbReference type="Proteomes" id="UP000037510"/>
    </source>
</evidence>
<protein>
    <submittedName>
        <fullName evidence="13">Putative ZNF91L</fullName>
    </submittedName>
</protein>
<dbReference type="GO" id="GO:0008270">
    <property type="term" value="F:zinc ion binding"/>
    <property type="evidence" value="ECO:0007669"/>
    <property type="project" value="UniProtKB-KW"/>
</dbReference>
<keyword evidence="5" id="KW-0862">Zinc</keyword>
<dbReference type="GO" id="GO:0003677">
    <property type="term" value="F:DNA binding"/>
    <property type="evidence" value="ECO:0007669"/>
    <property type="project" value="UniProtKB-KW"/>
</dbReference>
<feature type="domain" description="C2H2-type" evidence="12">
    <location>
        <begin position="497"/>
        <end position="524"/>
    </location>
</feature>
<keyword evidence="9" id="KW-0539">Nucleus</keyword>
<keyword evidence="3" id="KW-0677">Repeat</keyword>
<feature type="domain" description="C2H2-type" evidence="12">
    <location>
        <begin position="523"/>
        <end position="546"/>
    </location>
</feature>
<dbReference type="GO" id="GO:0005634">
    <property type="term" value="C:nucleus"/>
    <property type="evidence" value="ECO:0007669"/>
    <property type="project" value="UniProtKB-SubCell"/>
</dbReference>
<keyword evidence="2" id="KW-0479">Metal-binding</keyword>